<dbReference type="AlphaFoldDB" id="A0A9D1E3W7"/>
<sequence>MTKTLSTVIICIVCVIALFFGVVSCLPGGLEYGNYNEYNAPINLIQGSSLFNDSIVATYKVKLDEDANINDVVKNIRSRLSDMYGYYFSNVKVNGDDITVQVPKTANGENTSAATILSNVTAVGKVEILTESTYSADKVILTAEHVKSMTLRNYSSGANAYYIVNMNLTKEGKEIAAENLTPTSYGYSAYLAVDGTVSYAIVYDTNQVLQVYTTSKADARWIKGLTQNGALTATLTSVGTEEVSSHGGLIFALVMAVIVVACWIFLIARYKSAGFATVVSQLVAVVAFIMFSGMVYFAFLNIASAVGIVLGYALMMVFTVLVLEKLRTYSAEKTFASAKYRAFQENNKWNLIVHAIVAVLGGILWLIPTGVTAPLGNALVYCAVISFVATMGLNRLFAAVLAPFCEGATKTK</sequence>
<proteinExistence type="predicted"/>
<keyword evidence="1" id="KW-0812">Transmembrane</keyword>
<organism evidence="2 3">
    <name type="scientific">Candidatus Fimimonas gallinarum</name>
    <dbReference type="NCBI Taxonomy" id="2840821"/>
    <lineage>
        <taxon>Bacteria</taxon>
        <taxon>Pseudomonadati</taxon>
        <taxon>Myxococcota</taxon>
        <taxon>Myxococcia</taxon>
        <taxon>Myxococcales</taxon>
        <taxon>Cystobacterineae</taxon>
        <taxon>Myxococcaceae</taxon>
        <taxon>Myxococcaceae incertae sedis</taxon>
        <taxon>Candidatus Fimimonas</taxon>
    </lineage>
</organism>
<comment type="caution">
    <text evidence="2">The sequence shown here is derived from an EMBL/GenBank/DDBJ whole genome shotgun (WGS) entry which is preliminary data.</text>
</comment>
<feature type="transmembrane region" description="Helical" evidence="1">
    <location>
        <begin position="378"/>
        <end position="402"/>
    </location>
</feature>
<evidence type="ECO:0000313" key="2">
    <source>
        <dbReference type="EMBL" id="HIR65775.1"/>
    </source>
</evidence>
<dbReference type="PROSITE" id="PS51257">
    <property type="entry name" value="PROKAR_LIPOPROTEIN"/>
    <property type="match status" value="1"/>
</dbReference>
<evidence type="ECO:0000256" key="1">
    <source>
        <dbReference type="SAM" id="Phobius"/>
    </source>
</evidence>
<name>A0A9D1E3W7_9BACT</name>
<evidence type="ECO:0008006" key="4">
    <source>
        <dbReference type="Google" id="ProtNLM"/>
    </source>
</evidence>
<evidence type="ECO:0000313" key="3">
    <source>
        <dbReference type="Proteomes" id="UP000824200"/>
    </source>
</evidence>
<gene>
    <name evidence="2" type="ORF">IAC95_02685</name>
</gene>
<accession>A0A9D1E3W7</accession>
<keyword evidence="1" id="KW-0472">Membrane</keyword>
<feature type="transmembrane region" description="Helical" evidence="1">
    <location>
        <begin position="349"/>
        <end position="366"/>
    </location>
</feature>
<feature type="transmembrane region" description="Helical" evidence="1">
    <location>
        <begin position="249"/>
        <end position="268"/>
    </location>
</feature>
<protein>
    <recommendedName>
        <fullName evidence="4">Protein translocase subunit SecD</fullName>
    </recommendedName>
</protein>
<dbReference type="Proteomes" id="UP000824200">
    <property type="component" value="Unassembled WGS sequence"/>
</dbReference>
<dbReference type="EMBL" id="DVHL01000023">
    <property type="protein sequence ID" value="HIR65775.1"/>
    <property type="molecule type" value="Genomic_DNA"/>
</dbReference>
<feature type="transmembrane region" description="Helical" evidence="1">
    <location>
        <begin position="305"/>
        <end position="323"/>
    </location>
</feature>
<reference evidence="2" key="2">
    <citation type="journal article" date="2021" name="PeerJ">
        <title>Extensive microbial diversity within the chicken gut microbiome revealed by metagenomics and culture.</title>
        <authorList>
            <person name="Gilroy R."/>
            <person name="Ravi A."/>
            <person name="Getino M."/>
            <person name="Pursley I."/>
            <person name="Horton D.L."/>
            <person name="Alikhan N.F."/>
            <person name="Baker D."/>
            <person name="Gharbi K."/>
            <person name="Hall N."/>
            <person name="Watson M."/>
            <person name="Adriaenssens E.M."/>
            <person name="Foster-Nyarko E."/>
            <person name="Jarju S."/>
            <person name="Secka A."/>
            <person name="Antonio M."/>
            <person name="Oren A."/>
            <person name="Chaudhuri R.R."/>
            <person name="La Ragione R."/>
            <person name="Hildebrand F."/>
            <person name="Pallen M.J."/>
        </authorList>
    </citation>
    <scope>NUCLEOTIDE SEQUENCE</scope>
    <source>
        <strain evidence="2">CHK121-14286</strain>
    </source>
</reference>
<reference evidence="2" key="1">
    <citation type="submission" date="2020-10" db="EMBL/GenBank/DDBJ databases">
        <authorList>
            <person name="Gilroy R."/>
        </authorList>
    </citation>
    <scope>NUCLEOTIDE SEQUENCE</scope>
    <source>
        <strain evidence="2">CHK121-14286</strain>
    </source>
</reference>
<feature type="transmembrane region" description="Helical" evidence="1">
    <location>
        <begin position="275"/>
        <end position="299"/>
    </location>
</feature>
<dbReference type="SUPFAM" id="SSF82866">
    <property type="entry name" value="Multidrug efflux transporter AcrB transmembrane domain"/>
    <property type="match status" value="1"/>
</dbReference>
<keyword evidence="1" id="KW-1133">Transmembrane helix</keyword>